<feature type="domain" description="Peptidase M20 dimerisation" evidence="3">
    <location>
        <begin position="186"/>
        <end position="278"/>
    </location>
</feature>
<dbReference type="GO" id="GO:0046872">
    <property type="term" value="F:metal ion binding"/>
    <property type="evidence" value="ECO:0007669"/>
    <property type="project" value="UniProtKB-KW"/>
</dbReference>
<dbReference type="OrthoDB" id="9777385at2"/>
<dbReference type="GO" id="GO:0050118">
    <property type="term" value="F:N-acetyldiaminopimelate deacetylase activity"/>
    <property type="evidence" value="ECO:0007669"/>
    <property type="project" value="UniProtKB-ARBA"/>
</dbReference>
<dbReference type="FunFam" id="3.30.70.360:FF:000001">
    <property type="entry name" value="N-acetyldiaminopimelate deacetylase"/>
    <property type="match status" value="1"/>
</dbReference>
<reference evidence="5" key="1">
    <citation type="submission" date="2017-10" db="EMBL/GenBank/DDBJ databases">
        <authorList>
            <person name="Toshchakov S.V."/>
            <person name="Goeva M.A."/>
        </authorList>
    </citation>
    <scope>NUCLEOTIDE SEQUENCE [LARGE SCALE GENOMIC DNA]</scope>
    <source>
        <strain evidence="5">JR1/69-1-13</strain>
    </source>
</reference>
<feature type="binding site" evidence="2">
    <location>
        <position position="363"/>
    </location>
    <ligand>
        <name>Mn(2+)</name>
        <dbReference type="ChEBI" id="CHEBI:29035"/>
        <label>2</label>
    </ligand>
</feature>
<protein>
    <submittedName>
        <fullName evidence="4">Peptidase M20</fullName>
    </submittedName>
</protein>
<dbReference type="EMBL" id="PDOA01000004">
    <property type="protein sequence ID" value="PWC29177.1"/>
    <property type="molecule type" value="Genomic_DNA"/>
</dbReference>
<name>A0A2U1V5I1_9PROT</name>
<dbReference type="Gene3D" id="3.30.70.360">
    <property type="match status" value="1"/>
</dbReference>
<comment type="caution">
    <text evidence="4">The sequence shown here is derived from an EMBL/GenBank/DDBJ whole genome shotgun (WGS) entry which is preliminary data.</text>
</comment>
<feature type="binding site" evidence="2">
    <location>
        <position position="137"/>
    </location>
    <ligand>
        <name>Mn(2+)</name>
        <dbReference type="ChEBI" id="CHEBI:29035"/>
        <label>2</label>
    </ligand>
</feature>
<dbReference type="Pfam" id="PF01546">
    <property type="entry name" value="Peptidase_M20"/>
    <property type="match status" value="1"/>
</dbReference>
<organism evidence="4 5">
    <name type="scientific">Teichococcus aestuarii</name>
    <dbReference type="NCBI Taxonomy" id="568898"/>
    <lineage>
        <taxon>Bacteria</taxon>
        <taxon>Pseudomonadati</taxon>
        <taxon>Pseudomonadota</taxon>
        <taxon>Alphaproteobacteria</taxon>
        <taxon>Acetobacterales</taxon>
        <taxon>Roseomonadaceae</taxon>
        <taxon>Roseomonas</taxon>
    </lineage>
</organism>
<feature type="binding site" evidence="2">
    <location>
        <position position="163"/>
    </location>
    <ligand>
        <name>Mn(2+)</name>
        <dbReference type="ChEBI" id="CHEBI:29035"/>
        <label>2</label>
    </ligand>
</feature>
<dbReference type="Pfam" id="PF07687">
    <property type="entry name" value="M20_dimer"/>
    <property type="match status" value="1"/>
</dbReference>
<accession>A0A2U1V5I1</accession>
<dbReference type="AlphaFoldDB" id="A0A2U1V5I1"/>
<keyword evidence="2" id="KW-0464">Manganese</keyword>
<sequence>MPIPNRIADFLPEMTAWRRDFHTHPELGFEERRTSDIVAEKLAGWGIEVHRGLGRTGLVGVLKGNGGEGGSIGLRADMDALPMPEANSFEYRSQNPGAMHACGHDGHTAMLLGAAKYLAETRNFAGTVHFIFQPAEEGLAGAKAMIEDGLFDRFPCDAVYGIHNDPHMPLGTFRALPGVILAASDTVEIVIRGKGGHGALPHLSVDPLLVGVHVVSGLQSIVSRRTDPLGSAVVSITQFHAGSADNVIPDEAVLRGTVRTLLPEVRDAVEQAISDIATITARAHGAEAVVRYHRRYPPTINHAAEATRAADAAAEISGEAKVIREGLPIMGGEDFSFMLEKRPGAFLFVGQAEAGGKGSNPVHHPTYDFNDNLLPVGAGFFARVVERELARK</sequence>
<evidence type="ECO:0000313" key="5">
    <source>
        <dbReference type="Proteomes" id="UP000245048"/>
    </source>
</evidence>
<evidence type="ECO:0000313" key="4">
    <source>
        <dbReference type="EMBL" id="PWC29177.1"/>
    </source>
</evidence>
<keyword evidence="5" id="KW-1185">Reference proteome</keyword>
<evidence type="ECO:0000256" key="2">
    <source>
        <dbReference type="PIRSR" id="PIRSR005962-1"/>
    </source>
</evidence>
<feature type="binding site" evidence="2">
    <location>
        <position position="104"/>
    </location>
    <ligand>
        <name>Mn(2+)</name>
        <dbReference type="ChEBI" id="CHEBI:29035"/>
        <label>2</label>
    </ligand>
</feature>
<dbReference type="NCBIfam" id="TIGR01891">
    <property type="entry name" value="amidohydrolases"/>
    <property type="match status" value="1"/>
</dbReference>
<dbReference type="Proteomes" id="UP000245048">
    <property type="component" value="Unassembled WGS sequence"/>
</dbReference>
<dbReference type="InterPro" id="IPR017439">
    <property type="entry name" value="Amidohydrolase"/>
</dbReference>
<dbReference type="PANTHER" id="PTHR11014">
    <property type="entry name" value="PEPTIDASE M20 FAMILY MEMBER"/>
    <property type="match status" value="1"/>
</dbReference>
<evidence type="ECO:0000256" key="1">
    <source>
        <dbReference type="ARBA" id="ARBA00022801"/>
    </source>
</evidence>
<keyword evidence="1" id="KW-0378">Hydrolase</keyword>
<dbReference type="SUPFAM" id="SSF55031">
    <property type="entry name" value="Bacterial exopeptidase dimerisation domain"/>
    <property type="match status" value="1"/>
</dbReference>
<dbReference type="InterPro" id="IPR002933">
    <property type="entry name" value="Peptidase_M20"/>
</dbReference>
<dbReference type="PANTHER" id="PTHR11014:SF63">
    <property type="entry name" value="METALLOPEPTIDASE, PUTATIVE (AFU_ORTHOLOGUE AFUA_6G09600)-RELATED"/>
    <property type="match status" value="1"/>
</dbReference>
<dbReference type="CDD" id="cd05666">
    <property type="entry name" value="M20_Acy1-like"/>
    <property type="match status" value="1"/>
</dbReference>
<feature type="binding site" evidence="2">
    <location>
        <position position="102"/>
    </location>
    <ligand>
        <name>Mn(2+)</name>
        <dbReference type="ChEBI" id="CHEBI:29035"/>
        <label>2</label>
    </ligand>
</feature>
<comment type="cofactor">
    <cofactor evidence="2">
        <name>Mn(2+)</name>
        <dbReference type="ChEBI" id="CHEBI:29035"/>
    </cofactor>
    <text evidence="2">The Mn(2+) ion enhances activity.</text>
</comment>
<dbReference type="InterPro" id="IPR011650">
    <property type="entry name" value="Peptidase_M20_dimer"/>
</dbReference>
<keyword evidence="2" id="KW-0479">Metal-binding</keyword>
<dbReference type="RefSeq" id="WP_109516515.1">
    <property type="nucleotide sequence ID" value="NZ_PDOA01000004.1"/>
</dbReference>
<dbReference type="InterPro" id="IPR036264">
    <property type="entry name" value="Bact_exopeptidase_dim_dom"/>
</dbReference>
<gene>
    <name evidence="4" type="ORF">CR165_08310</name>
</gene>
<dbReference type="GO" id="GO:0019877">
    <property type="term" value="P:diaminopimelate biosynthetic process"/>
    <property type="evidence" value="ECO:0007669"/>
    <property type="project" value="UniProtKB-ARBA"/>
</dbReference>
<dbReference type="Gene3D" id="3.40.630.10">
    <property type="entry name" value="Zn peptidases"/>
    <property type="match status" value="1"/>
</dbReference>
<proteinExistence type="predicted"/>
<evidence type="ECO:0000259" key="3">
    <source>
        <dbReference type="Pfam" id="PF07687"/>
    </source>
</evidence>
<dbReference type="PIRSF" id="PIRSF005962">
    <property type="entry name" value="Pept_M20D_amidohydro"/>
    <property type="match status" value="1"/>
</dbReference>
<dbReference type="SUPFAM" id="SSF53187">
    <property type="entry name" value="Zn-dependent exopeptidases"/>
    <property type="match status" value="1"/>
</dbReference>